<protein>
    <recommendedName>
        <fullName evidence="2">Uridine phosphorylase</fullName>
        <ecNumber evidence="1">2.4.2.3</ecNumber>
    </recommendedName>
</protein>
<evidence type="ECO:0000256" key="2">
    <source>
        <dbReference type="ARBA" id="ARBA00021980"/>
    </source>
</evidence>
<organism evidence="5 6">
    <name type="scientific">Photobacterium marinum</name>
    <dbReference type="NCBI Taxonomy" id="1056511"/>
    <lineage>
        <taxon>Bacteria</taxon>
        <taxon>Pseudomonadati</taxon>
        <taxon>Pseudomonadota</taxon>
        <taxon>Gammaproteobacteria</taxon>
        <taxon>Vibrionales</taxon>
        <taxon>Vibrionaceae</taxon>
        <taxon>Photobacterium</taxon>
    </lineage>
</organism>
<dbReference type="AlphaFoldDB" id="L8JEU2"/>
<dbReference type="PANTHER" id="PTHR43691:SF11">
    <property type="entry name" value="FI09636P-RELATED"/>
    <property type="match status" value="1"/>
</dbReference>
<dbReference type="Gene3D" id="3.40.50.1580">
    <property type="entry name" value="Nucleoside phosphorylase domain"/>
    <property type="match status" value="1"/>
</dbReference>
<dbReference type="CDD" id="cd17767">
    <property type="entry name" value="UP_EcUdp-like"/>
    <property type="match status" value="1"/>
</dbReference>
<dbReference type="SUPFAM" id="SSF53167">
    <property type="entry name" value="Purine and uridine phosphorylases"/>
    <property type="match status" value="1"/>
</dbReference>
<gene>
    <name evidence="5" type="ORF">C942_04436</name>
</gene>
<dbReference type="Pfam" id="PF01048">
    <property type="entry name" value="PNP_UDP_1"/>
    <property type="match status" value="1"/>
</dbReference>
<comment type="caution">
    <text evidence="5">The sequence shown here is derived from an EMBL/GenBank/DDBJ whole genome shotgun (WGS) entry which is preliminary data.</text>
</comment>
<evidence type="ECO:0000313" key="5">
    <source>
        <dbReference type="EMBL" id="ELR66738.1"/>
    </source>
</evidence>
<dbReference type="InterPro" id="IPR000845">
    <property type="entry name" value="Nucleoside_phosphorylase_d"/>
</dbReference>
<comment type="catalytic activity">
    <reaction evidence="3">
        <text>uridine + phosphate = alpha-D-ribose 1-phosphate + uracil</text>
        <dbReference type="Rhea" id="RHEA:24388"/>
        <dbReference type="ChEBI" id="CHEBI:16704"/>
        <dbReference type="ChEBI" id="CHEBI:17568"/>
        <dbReference type="ChEBI" id="CHEBI:43474"/>
        <dbReference type="ChEBI" id="CHEBI:57720"/>
        <dbReference type="EC" id="2.4.2.3"/>
    </reaction>
</comment>
<dbReference type="GO" id="GO:0004850">
    <property type="term" value="F:uridine phosphorylase activity"/>
    <property type="evidence" value="ECO:0007669"/>
    <property type="project" value="UniProtKB-EC"/>
</dbReference>
<evidence type="ECO:0000313" key="6">
    <source>
        <dbReference type="Proteomes" id="UP000011134"/>
    </source>
</evidence>
<proteinExistence type="predicted"/>
<evidence type="ECO:0000256" key="1">
    <source>
        <dbReference type="ARBA" id="ARBA00011888"/>
    </source>
</evidence>
<accession>L8JEU2</accession>
<evidence type="ECO:0000259" key="4">
    <source>
        <dbReference type="Pfam" id="PF01048"/>
    </source>
</evidence>
<keyword evidence="6" id="KW-1185">Reference proteome</keyword>
<dbReference type="InterPro" id="IPR035994">
    <property type="entry name" value="Nucleoside_phosphorylase_sf"/>
</dbReference>
<dbReference type="GO" id="GO:0009116">
    <property type="term" value="P:nucleoside metabolic process"/>
    <property type="evidence" value="ECO:0007669"/>
    <property type="project" value="InterPro"/>
</dbReference>
<name>L8JEU2_9GAMM</name>
<dbReference type="PATRIC" id="fig|1056511.3.peg.1265"/>
<dbReference type="PANTHER" id="PTHR43691">
    <property type="entry name" value="URIDINE PHOSPHORYLASE"/>
    <property type="match status" value="1"/>
</dbReference>
<dbReference type="GO" id="GO:0005829">
    <property type="term" value="C:cytosol"/>
    <property type="evidence" value="ECO:0007669"/>
    <property type="project" value="TreeGrafter"/>
</dbReference>
<dbReference type="EC" id="2.4.2.3" evidence="1"/>
<sequence>MSGDGMNKQPHIAVSAEQVTERVIVCGEPDRVNRIAALLEQPELLADNREYRVMRGRFHDKEITVCSTGIGSPSAIIALEELAQCGAKYMVRVGSAGALQAEVALGELIVAEAAVRDEGGSKAYVETAFPAVANHQLVAGMEAYLNEHNYPAHYGIVRSHDSFYTDEEDQLCQYWNKKGVLGADMETSALLTVGKLRGVKVASVLNNVVLYQQDVQDGVNQYVNADDVMMQGEITAAKAALHALCIQP</sequence>
<dbReference type="Proteomes" id="UP000011134">
    <property type="component" value="Unassembled WGS sequence"/>
</dbReference>
<feature type="domain" description="Nucleoside phosphorylase" evidence="4">
    <location>
        <begin position="22"/>
        <end position="205"/>
    </location>
</feature>
<dbReference type="EMBL" id="AMZO01000006">
    <property type="protein sequence ID" value="ELR66738.1"/>
    <property type="molecule type" value="Genomic_DNA"/>
</dbReference>
<reference evidence="5 6" key="1">
    <citation type="submission" date="2012-12" db="EMBL/GenBank/DDBJ databases">
        <title>Genome Assembly of Photobacterium sp. AK15.</title>
        <authorList>
            <person name="Khatri I."/>
            <person name="Vaidya B."/>
            <person name="Srinivas T.N.R."/>
            <person name="Subramanian S."/>
            <person name="Pinnaka A."/>
        </authorList>
    </citation>
    <scope>NUCLEOTIDE SEQUENCE [LARGE SCALE GENOMIC DNA]</scope>
    <source>
        <strain evidence="5 6">AK15</strain>
    </source>
</reference>
<evidence type="ECO:0000256" key="3">
    <source>
        <dbReference type="ARBA" id="ARBA00048447"/>
    </source>
</evidence>